<dbReference type="Gene3D" id="2.60.40.10">
    <property type="entry name" value="Immunoglobulins"/>
    <property type="match status" value="2"/>
</dbReference>
<dbReference type="Proteomes" id="UP000002280">
    <property type="component" value="Chromosome 2"/>
</dbReference>
<feature type="transmembrane region" description="Helical" evidence="19">
    <location>
        <begin position="225"/>
        <end position="248"/>
    </location>
</feature>
<dbReference type="FunFam" id="2.60.40.10:FF:000899">
    <property type="entry name" value="Tissue factor"/>
    <property type="match status" value="1"/>
</dbReference>
<evidence type="ECO:0000256" key="6">
    <source>
        <dbReference type="ARBA" id="ARBA00022692"/>
    </source>
</evidence>
<dbReference type="InterPro" id="IPR015373">
    <property type="entry name" value="Interferon/interleukin_rcp_dom"/>
</dbReference>
<dbReference type="GO" id="GO:0002541">
    <property type="term" value="P:activation of plasma proteins involved in acute inflammatory response"/>
    <property type="evidence" value="ECO:0007669"/>
    <property type="project" value="Ensembl"/>
</dbReference>
<dbReference type="InterPro" id="IPR013783">
    <property type="entry name" value="Ig-like_fold"/>
</dbReference>
<keyword evidence="10" id="KW-0094">Blood coagulation</keyword>
<name>A0A5F8GG07_MONDO</name>
<dbReference type="OMA" id="PINYVYT"/>
<evidence type="ECO:0000256" key="12">
    <source>
        <dbReference type="ARBA" id="ARBA00023139"/>
    </source>
</evidence>
<dbReference type="Bgee" id="ENSMODG00000038382">
    <property type="expression patterns" value="Expressed in placenta and 19 other cell types or tissues"/>
</dbReference>
<comment type="subcellular location">
    <subcellularLocation>
        <location evidence="2">Membrane</location>
        <topology evidence="2">Single-pass type I membrane protein</topology>
    </subcellularLocation>
</comment>
<dbReference type="InterPro" id="IPR036116">
    <property type="entry name" value="FN3_sf"/>
</dbReference>
<dbReference type="GO" id="GO:0050927">
    <property type="term" value="P:positive regulation of positive chemotaxis"/>
    <property type="evidence" value="ECO:0007669"/>
    <property type="project" value="Ensembl"/>
</dbReference>
<sequence>MALLSCVCTGTSDIVLPYNITWKSIDFKTILEWEPKPVNNVYSVEISTRWGDWKRKCFQIKNTECDVTDEMKNVKDTYIARIISENQEKLEGDPEESLHANAPNFIPYLDTNLGQPRIESFLQNGTKLRVKVQDSMTSFRYNGTFQTLRQIFHKDLTYTLFYWRASSTGKKSEKTDTNEFLVDVDKGESYCFSVQAFIPSRRTKQKSPESKIICTSEEKVVFKELFFIVGAILFVIIILVITLSVTLYKCSKSRAKRNRKENSPLNGV</sequence>
<keyword evidence="23" id="KW-1185">Reference proteome</keyword>
<dbReference type="GO" id="GO:0002543">
    <property type="term" value="P:activation of blood coagulation via clotting cascade"/>
    <property type="evidence" value="ECO:0007669"/>
    <property type="project" value="Ensembl"/>
</dbReference>
<gene>
    <name evidence="22" type="primary">F3</name>
</gene>
<evidence type="ECO:0000259" key="21">
    <source>
        <dbReference type="Pfam" id="PF09294"/>
    </source>
</evidence>
<dbReference type="STRING" id="13616.ENSMODP00000046407"/>
<keyword evidence="8" id="KW-0732">Signal</keyword>
<dbReference type="GO" id="GO:0005543">
    <property type="term" value="F:phospholipid binding"/>
    <property type="evidence" value="ECO:0007669"/>
    <property type="project" value="Ensembl"/>
</dbReference>
<accession>A0A5F8GG07</accession>
<comment type="similarity">
    <text evidence="3">Belongs to the tissue factor family.</text>
</comment>
<evidence type="ECO:0000256" key="7">
    <source>
        <dbReference type="ARBA" id="ARBA00022696"/>
    </source>
</evidence>
<dbReference type="Ensembl" id="ENSMODT00000066143.1">
    <property type="protein sequence ID" value="ENSMODP00000046407.1"/>
    <property type="gene ID" value="ENSMODG00000038382.1"/>
</dbReference>
<reference evidence="22" key="3">
    <citation type="submission" date="2025-09" db="UniProtKB">
        <authorList>
            <consortium name="Ensembl"/>
        </authorList>
    </citation>
    <scope>IDENTIFICATION</scope>
</reference>
<evidence type="ECO:0000256" key="4">
    <source>
        <dbReference type="ARBA" id="ARBA00011184"/>
    </source>
</evidence>
<dbReference type="GO" id="GO:0001938">
    <property type="term" value="P:positive regulation of endothelial cell proliferation"/>
    <property type="evidence" value="ECO:0007669"/>
    <property type="project" value="Ensembl"/>
</dbReference>
<feature type="domain" description="Fibronectin type-III" evidence="20">
    <location>
        <begin position="3"/>
        <end position="87"/>
    </location>
</feature>
<evidence type="ECO:0000256" key="10">
    <source>
        <dbReference type="ARBA" id="ARBA00023084"/>
    </source>
</evidence>
<dbReference type="GO" id="GO:0007596">
    <property type="term" value="P:blood coagulation"/>
    <property type="evidence" value="ECO:0007669"/>
    <property type="project" value="UniProtKB-KW"/>
</dbReference>
<evidence type="ECO:0000313" key="23">
    <source>
        <dbReference type="Proteomes" id="UP000002280"/>
    </source>
</evidence>
<dbReference type="Pfam" id="PF09294">
    <property type="entry name" value="Interfer-bind"/>
    <property type="match status" value="1"/>
</dbReference>
<keyword evidence="13 17" id="KW-1015">Disulfide bond</keyword>
<dbReference type="GO" id="GO:0002020">
    <property type="term" value="F:protease binding"/>
    <property type="evidence" value="ECO:0007669"/>
    <property type="project" value="Ensembl"/>
</dbReference>
<keyword evidence="12" id="KW-0564">Palmitate</keyword>
<evidence type="ECO:0000256" key="19">
    <source>
        <dbReference type="SAM" id="Phobius"/>
    </source>
</evidence>
<keyword evidence="15" id="KW-0449">Lipoprotein</keyword>
<comment type="subunit">
    <text evidence="4">Interacts with HSPE; the interaction, inhibited by heparin, promotes the generation of activated factor X and activates coagulation in the presence of activated factor VII.</text>
</comment>
<dbReference type="GeneTree" id="ENSGT00390000012668"/>
<dbReference type="GO" id="GO:0010641">
    <property type="term" value="P:positive regulation of platelet-derived growth factor receptor signaling pathway"/>
    <property type="evidence" value="ECO:0007669"/>
    <property type="project" value="Ensembl"/>
</dbReference>
<evidence type="ECO:0000256" key="18">
    <source>
        <dbReference type="PIRSR" id="PIRSR002498-2"/>
    </source>
</evidence>
<evidence type="ECO:0000256" key="9">
    <source>
        <dbReference type="ARBA" id="ARBA00022989"/>
    </source>
</evidence>
<dbReference type="InterPro" id="IPR050650">
    <property type="entry name" value="Type-II_Cytokine-TF_Rcpt"/>
</dbReference>
<evidence type="ECO:0000256" key="13">
    <source>
        <dbReference type="ARBA" id="ARBA00023157"/>
    </source>
</evidence>
<keyword evidence="7" id="KW-0356">Hemostasis</keyword>
<keyword evidence="11 19" id="KW-0472">Membrane</keyword>
<dbReference type="GO" id="GO:2000353">
    <property type="term" value="P:positive regulation of endothelial cell apoptotic process"/>
    <property type="evidence" value="ECO:0007669"/>
    <property type="project" value="Ensembl"/>
</dbReference>
<evidence type="ECO:0000256" key="16">
    <source>
        <dbReference type="ARBA" id="ARBA00031171"/>
    </source>
</evidence>
<dbReference type="PANTHER" id="PTHR20859">
    <property type="entry name" value="INTERFERON/INTERLEUKIN RECEPTOR"/>
    <property type="match status" value="1"/>
</dbReference>
<dbReference type="SUPFAM" id="SSF49265">
    <property type="entry name" value="Fibronectin type III"/>
    <property type="match status" value="2"/>
</dbReference>
<evidence type="ECO:0000256" key="1">
    <source>
        <dbReference type="ARBA" id="ARBA00002201"/>
    </source>
</evidence>
<dbReference type="PANTHER" id="PTHR20859:SF22">
    <property type="entry name" value="TISSUE FACTOR"/>
    <property type="match status" value="1"/>
</dbReference>
<evidence type="ECO:0000256" key="14">
    <source>
        <dbReference type="ARBA" id="ARBA00023180"/>
    </source>
</evidence>
<evidence type="ECO:0000256" key="5">
    <source>
        <dbReference type="ARBA" id="ARBA00018722"/>
    </source>
</evidence>
<dbReference type="FunCoup" id="A0A5F8GG07">
    <property type="interactions" value="79"/>
</dbReference>
<dbReference type="GO" id="GO:0019221">
    <property type="term" value="P:cytokine-mediated signaling pathway"/>
    <property type="evidence" value="ECO:0000318"/>
    <property type="project" value="GO_Central"/>
</dbReference>
<feature type="disulfide bond" evidence="17">
    <location>
        <begin position="191"/>
        <end position="214"/>
    </location>
</feature>
<evidence type="ECO:0000256" key="2">
    <source>
        <dbReference type="ARBA" id="ARBA00004479"/>
    </source>
</evidence>
<dbReference type="GO" id="GO:0031012">
    <property type="term" value="C:extracellular matrix"/>
    <property type="evidence" value="ECO:0007669"/>
    <property type="project" value="Ensembl"/>
</dbReference>
<dbReference type="PIRSF" id="PIRSF002498">
    <property type="entry name" value="Tissue_factor_3"/>
    <property type="match status" value="1"/>
</dbReference>
<protein>
    <recommendedName>
        <fullName evidence="5">Tissue factor</fullName>
    </recommendedName>
    <alternativeName>
        <fullName evidence="16">Coagulation factor III</fullName>
    </alternativeName>
</protein>
<keyword evidence="6 19" id="KW-0812">Transmembrane</keyword>
<evidence type="ECO:0000256" key="8">
    <source>
        <dbReference type="ARBA" id="ARBA00022729"/>
    </source>
</evidence>
<feature type="disulfide bond" evidence="17">
    <location>
        <begin position="57"/>
        <end position="65"/>
    </location>
</feature>
<comment type="function">
    <text evidence="1">Initiates blood coagulation by forming a complex with circulating factor VII or VIIa. The [TF:VIIa] complex activates factors IX or X by specific limited proteolysis. TF plays a role in normal hemostasis by initiating the cell-surface assembly and propagation of the coagulation protease cascade.</text>
</comment>
<dbReference type="Pfam" id="PF01108">
    <property type="entry name" value="Tissue_fac"/>
    <property type="match status" value="1"/>
</dbReference>
<evidence type="ECO:0000256" key="11">
    <source>
        <dbReference type="ARBA" id="ARBA00023136"/>
    </source>
</evidence>
<evidence type="ECO:0000256" key="15">
    <source>
        <dbReference type="ARBA" id="ARBA00023288"/>
    </source>
</evidence>
<feature type="lipid moiety-binding region" description="S-palmitoyl cysteine" evidence="18">
    <location>
        <position position="250"/>
    </location>
</feature>
<evidence type="ECO:0000256" key="3">
    <source>
        <dbReference type="ARBA" id="ARBA00009197"/>
    </source>
</evidence>
<dbReference type="PRINTS" id="PR00346">
    <property type="entry name" value="TISSUEFACTOR"/>
</dbReference>
<dbReference type="InParanoid" id="A0A5F8GG07"/>
<reference evidence="22" key="2">
    <citation type="submission" date="2025-08" db="UniProtKB">
        <authorList>
            <consortium name="Ensembl"/>
        </authorList>
    </citation>
    <scope>IDENTIFICATION</scope>
</reference>
<proteinExistence type="inferred from homology"/>
<evidence type="ECO:0000313" key="22">
    <source>
        <dbReference type="Ensembl" id="ENSMODP00000046407.1"/>
    </source>
</evidence>
<dbReference type="GO" id="GO:0032757">
    <property type="term" value="P:positive regulation of interleukin-8 production"/>
    <property type="evidence" value="ECO:0007669"/>
    <property type="project" value="Ensembl"/>
</dbReference>
<dbReference type="GO" id="GO:0004252">
    <property type="term" value="F:serine-type endopeptidase activity"/>
    <property type="evidence" value="ECO:0007669"/>
    <property type="project" value="Ensembl"/>
</dbReference>
<organism evidence="22 23">
    <name type="scientific">Monodelphis domestica</name>
    <name type="common">Gray short-tailed opossum</name>
    <dbReference type="NCBI Taxonomy" id="13616"/>
    <lineage>
        <taxon>Eukaryota</taxon>
        <taxon>Metazoa</taxon>
        <taxon>Chordata</taxon>
        <taxon>Craniata</taxon>
        <taxon>Vertebrata</taxon>
        <taxon>Euteleostomi</taxon>
        <taxon>Mammalia</taxon>
        <taxon>Metatheria</taxon>
        <taxon>Didelphimorphia</taxon>
        <taxon>Didelphidae</taxon>
        <taxon>Monodelphis</taxon>
    </lineage>
</organism>
<dbReference type="GO" id="GO:0005886">
    <property type="term" value="C:plasma membrane"/>
    <property type="evidence" value="ECO:0000318"/>
    <property type="project" value="GO_Central"/>
</dbReference>
<dbReference type="GO" id="GO:0032008">
    <property type="term" value="P:positive regulation of TOR signaling"/>
    <property type="evidence" value="ECO:0007669"/>
    <property type="project" value="Ensembl"/>
</dbReference>
<dbReference type="GO" id="GO:1905286">
    <property type="term" value="C:serine-type peptidase complex"/>
    <property type="evidence" value="ECO:0007669"/>
    <property type="project" value="Ensembl"/>
</dbReference>
<dbReference type="InterPro" id="IPR003961">
    <property type="entry name" value="FN3_dom"/>
</dbReference>
<dbReference type="GO" id="GO:0005615">
    <property type="term" value="C:extracellular space"/>
    <property type="evidence" value="ECO:0007669"/>
    <property type="project" value="Ensembl"/>
</dbReference>
<dbReference type="GO" id="GO:0045766">
    <property type="term" value="P:positive regulation of angiogenesis"/>
    <property type="evidence" value="ECO:0007669"/>
    <property type="project" value="Ensembl"/>
</dbReference>
<evidence type="ECO:0000259" key="20">
    <source>
        <dbReference type="Pfam" id="PF01108"/>
    </source>
</evidence>
<dbReference type="AlphaFoldDB" id="A0A5F8GG07"/>
<feature type="domain" description="Interferon/interleukin receptor" evidence="21">
    <location>
        <begin position="111"/>
        <end position="217"/>
    </location>
</feature>
<keyword evidence="9 19" id="KW-1133">Transmembrane helix</keyword>
<evidence type="ECO:0000256" key="17">
    <source>
        <dbReference type="PIRSR" id="PIRSR002498-1"/>
    </source>
</evidence>
<dbReference type="GO" id="GO:0009897">
    <property type="term" value="C:external side of plasma membrane"/>
    <property type="evidence" value="ECO:0007669"/>
    <property type="project" value="Ensembl"/>
</dbReference>
<reference evidence="22 23" key="1">
    <citation type="journal article" date="2007" name="Nature">
        <title>Genome of the marsupial Monodelphis domestica reveals innovation in non-coding sequences.</title>
        <authorList>
            <person name="Mikkelsen T.S."/>
            <person name="Wakefield M.J."/>
            <person name="Aken B."/>
            <person name="Amemiya C.T."/>
            <person name="Chang J.L."/>
            <person name="Duke S."/>
            <person name="Garber M."/>
            <person name="Gentles A.J."/>
            <person name="Goodstadt L."/>
            <person name="Heger A."/>
            <person name="Jurka J."/>
            <person name="Kamal M."/>
            <person name="Mauceli E."/>
            <person name="Searle S.M."/>
            <person name="Sharpe T."/>
            <person name="Baker M.L."/>
            <person name="Batzer M.A."/>
            <person name="Benos P.V."/>
            <person name="Belov K."/>
            <person name="Clamp M."/>
            <person name="Cook A."/>
            <person name="Cuff J."/>
            <person name="Das R."/>
            <person name="Davidow L."/>
            <person name="Deakin J.E."/>
            <person name="Fazzari M.J."/>
            <person name="Glass J.L."/>
            <person name="Grabherr M."/>
            <person name="Greally J.M."/>
            <person name="Gu W."/>
            <person name="Hore T.A."/>
            <person name="Huttley G.A."/>
            <person name="Kleber M."/>
            <person name="Jirtle R.L."/>
            <person name="Koina E."/>
            <person name="Lee J.T."/>
            <person name="Mahony S."/>
            <person name="Marra M.A."/>
            <person name="Miller R.D."/>
            <person name="Nicholls R.D."/>
            <person name="Oda M."/>
            <person name="Papenfuss A.T."/>
            <person name="Parra Z.E."/>
            <person name="Pollock D.D."/>
            <person name="Ray D.A."/>
            <person name="Schein J.E."/>
            <person name="Speed T.P."/>
            <person name="Thompson K."/>
            <person name="VandeBerg J.L."/>
            <person name="Wade C.M."/>
            <person name="Walker J.A."/>
            <person name="Waters P.D."/>
            <person name="Webber C."/>
            <person name="Weidman J.R."/>
            <person name="Xie X."/>
            <person name="Zody M.C."/>
            <person name="Baldwin J."/>
            <person name="Abdouelleil A."/>
            <person name="Abdulkadir J."/>
            <person name="Abebe A."/>
            <person name="Abera B."/>
            <person name="Abreu J."/>
            <person name="Acer S.C."/>
            <person name="Aftuck L."/>
            <person name="Alexander A."/>
            <person name="An P."/>
            <person name="Anderson E."/>
            <person name="Anderson S."/>
            <person name="Arachi H."/>
            <person name="Azer M."/>
            <person name="Bachantsang P."/>
            <person name="Barry A."/>
            <person name="Bayul T."/>
            <person name="Berlin A."/>
            <person name="Bessette D."/>
            <person name="Bloom T."/>
            <person name="Bloom T."/>
            <person name="Boguslavskiy L."/>
            <person name="Bonnet C."/>
            <person name="Boukhgalter B."/>
            <person name="Bourzgui I."/>
            <person name="Brown A."/>
            <person name="Cahill P."/>
            <person name="Channer S."/>
            <person name="Cheshatsang Y."/>
            <person name="Chuda L."/>
            <person name="Citroen M."/>
            <person name="Collymore A."/>
            <person name="Cooke P."/>
            <person name="Costello M."/>
            <person name="D'Aco K."/>
            <person name="Daza R."/>
            <person name="De Haan G."/>
            <person name="DeGray S."/>
            <person name="DeMaso C."/>
            <person name="Dhargay N."/>
            <person name="Dooley K."/>
            <person name="Dooley E."/>
            <person name="Doricent M."/>
            <person name="Dorje P."/>
            <person name="Dorjee K."/>
            <person name="Dupes A."/>
            <person name="Elong R."/>
            <person name="Falk J."/>
            <person name="Farina A."/>
            <person name="Faro S."/>
            <person name="Ferguson D."/>
            <person name="Fisher S."/>
            <person name="Foley C.D."/>
            <person name="Franke A."/>
            <person name="Friedrich D."/>
            <person name="Gadbois L."/>
            <person name="Gearin G."/>
            <person name="Gearin C.R."/>
            <person name="Giannoukos G."/>
            <person name="Goode T."/>
            <person name="Graham J."/>
            <person name="Grandbois E."/>
            <person name="Grewal S."/>
            <person name="Gyaltsen K."/>
            <person name="Hafez N."/>
            <person name="Hagos B."/>
            <person name="Hall J."/>
            <person name="Henson C."/>
            <person name="Hollinger A."/>
            <person name="Honan T."/>
            <person name="Huard M.D."/>
            <person name="Hughes L."/>
            <person name="Hurhula B."/>
            <person name="Husby M.E."/>
            <person name="Kamat A."/>
            <person name="Kanga B."/>
            <person name="Kashin S."/>
            <person name="Khazanovich D."/>
            <person name="Kisner P."/>
            <person name="Lance K."/>
            <person name="Lara M."/>
            <person name="Lee W."/>
            <person name="Lennon N."/>
            <person name="Letendre F."/>
            <person name="LeVine R."/>
            <person name="Lipovsky A."/>
            <person name="Liu X."/>
            <person name="Liu J."/>
            <person name="Liu S."/>
            <person name="Lokyitsang T."/>
            <person name="Lokyitsang Y."/>
            <person name="Lubonja R."/>
            <person name="Lui A."/>
            <person name="MacDonald P."/>
            <person name="Magnisalis V."/>
            <person name="Maru K."/>
            <person name="Matthews C."/>
            <person name="McCusker W."/>
            <person name="McDonough S."/>
            <person name="Mehta T."/>
            <person name="Meldrim J."/>
            <person name="Meneus L."/>
            <person name="Mihai O."/>
            <person name="Mihalev A."/>
            <person name="Mihova T."/>
            <person name="Mittelman R."/>
            <person name="Mlenga V."/>
            <person name="Montmayeur A."/>
            <person name="Mulrain L."/>
            <person name="Navidi A."/>
            <person name="Naylor J."/>
            <person name="Negash T."/>
            <person name="Nguyen T."/>
            <person name="Nguyen N."/>
            <person name="Nicol R."/>
            <person name="Norbu C."/>
            <person name="Norbu N."/>
            <person name="Novod N."/>
            <person name="O'Neill B."/>
            <person name="Osman S."/>
            <person name="Markiewicz E."/>
            <person name="Oyono O.L."/>
            <person name="Patti C."/>
            <person name="Phunkhang P."/>
            <person name="Pierre F."/>
            <person name="Priest M."/>
            <person name="Raghuraman S."/>
            <person name="Rege F."/>
            <person name="Reyes R."/>
            <person name="Rise C."/>
            <person name="Rogov P."/>
            <person name="Ross K."/>
            <person name="Ryan E."/>
            <person name="Settipalli S."/>
            <person name="Shea T."/>
            <person name="Sherpa N."/>
            <person name="Shi L."/>
            <person name="Shih D."/>
            <person name="Sparrow T."/>
            <person name="Spaulding J."/>
            <person name="Stalker J."/>
            <person name="Stange-Thomann N."/>
            <person name="Stavropoulos S."/>
            <person name="Stone C."/>
            <person name="Strader C."/>
            <person name="Tesfaye S."/>
            <person name="Thomson T."/>
            <person name="Thoulutsang Y."/>
            <person name="Thoulutsang D."/>
            <person name="Topham K."/>
            <person name="Topping I."/>
            <person name="Tsamla T."/>
            <person name="Vassiliev H."/>
            <person name="Vo A."/>
            <person name="Wangchuk T."/>
            <person name="Wangdi T."/>
            <person name="Weiand M."/>
            <person name="Wilkinson J."/>
            <person name="Wilson A."/>
            <person name="Yadav S."/>
            <person name="Young G."/>
            <person name="Yu Q."/>
            <person name="Zembek L."/>
            <person name="Zhong D."/>
            <person name="Zimmer A."/>
            <person name="Zwirko Z."/>
            <person name="Jaffe D.B."/>
            <person name="Alvarez P."/>
            <person name="Brockman W."/>
            <person name="Butler J."/>
            <person name="Chin C."/>
            <person name="Gnerre S."/>
            <person name="MacCallum I."/>
            <person name="Graves J.A."/>
            <person name="Ponting C.P."/>
            <person name="Breen M."/>
            <person name="Samollow P.B."/>
            <person name="Lander E.S."/>
            <person name="Lindblad-Toh K."/>
        </authorList>
    </citation>
    <scope>NUCLEOTIDE SEQUENCE [LARGE SCALE GENOMIC DNA]</scope>
</reference>
<keyword evidence="14" id="KW-0325">Glycoprotein</keyword>
<dbReference type="GO" id="GO:0004896">
    <property type="term" value="F:cytokine receptor activity"/>
    <property type="evidence" value="ECO:0000318"/>
    <property type="project" value="GO_Central"/>
</dbReference>
<dbReference type="InterPro" id="IPR001187">
    <property type="entry name" value="Tissue_factor"/>
</dbReference>